<gene>
    <name evidence="1" type="ORF">R1T40_08465</name>
</gene>
<evidence type="ECO:0000313" key="2">
    <source>
        <dbReference type="Proteomes" id="UP001302666"/>
    </source>
</evidence>
<organism evidence="1 2">
    <name type="scientific">Tritonibacter scottomollicae</name>
    <name type="common">Epibacterium scottomollicae</name>
    <dbReference type="NCBI Taxonomy" id="483013"/>
    <lineage>
        <taxon>Bacteria</taxon>
        <taxon>Pseudomonadati</taxon>
        <taxon>Pseudomonadota</taxon>
        <taxon>Alphaproteobacteria</taxon>
        <taxon>Rhodobacterales</taxon>
        <taxon>Paracoccaceae</taxon>
        <taxon>Tritonibacter</taxon>
    </lineage>
</organism>
<accession>A0ABZ0HKE0</accession>
<sequence>MDVLHHRLPAFLMNLECLDVQGQQDAFVNEVMETFGRFDPPAGDRTHQWEVELHGISANGATIEEAMAIWKRSARQTCKLDGSEDDGFITAHPALKQIGAA</sequence>
<dbReference type="EMBL" id="CP136704">
    <property type="protein sequence ID" value="WOI34743.1"/>
    <property type="molecule type" value="Genomic_DNA"/>
</dbReference>
<dbReference type="Proteomes" id="UP001302666">
    <property type="component" value="Chromosome"/>
</dbReference>
<protein>
    <submittedName>
        <fullName evidence="1">Uncharacterized protein</fullName>
    </submittedName>
</protein>
<proteinExistence type="predicted"/>
<reference evidence="1 2" key="1">
    <citation type="submission" date="2023-10" db="EMBL/GenBank/DDBJ databases">
        <title>Eight complete genome sequences of bacteria isolated from laboratory stock of Giant Kelp gametophytes.</title>
        <authorList>
            <person name="Tolentino B."/>
            <person name="Nuzhdin S."/>
        </authorList>
    </citation>
    <scope>NUCLEOTIDE SEQUENCE [LARGE SCALE GENOMIC DNA]</scope>
    <source>
        <strain evidence="1 2">LC.270.F.C4</strain>
    </source>
</reference>
<keyword evidence="2" id="KW-1185">Reference proteome</keyword>
<dbReference type="RefSeq" id="WP_317386581.1">
    <property type="nucleotide sequence ID" value="NZ_CP136704.1"/>
</dbReference>
<evidence type="ECO:0000313" key="1">
    <source>
        <dbReference type="EMBL" id="WOI34743.1"/>
    </source>
</evidence>
<name>A0ABZ0HKE0_TRISK</name>